<feature type="domain" description="Methyltransferase" evidence="2">
    <location>
        <begin position="257"/>
        <end position="349"/>
    </location>
</feature>
<dbReference type="Pfam" id="PF13649">
    <property type="entry name" value="Methyltransf_25"/>
    <property type="match status" value="1"/>
</dbReference>
<dbReference type="Proteomes" id="UP000006365">
    <property type="component" value="Chromosome"/>
</dbReference>
<organism evidence="3 4">
    <name type="scientific">Desulfobulbus propionicus (strain ATCC 33891 / DSM 2032 / VKM B-1956 / 1pr3)</name>
    <dbReference type="NCBI Taxonomy" id="577650"/>
    <lineage>
        <taxon>Bacteria</taxon>
        <taxon>Pseudomonadati</taxon>
        <taxon>Thermodesulfobacteriota</taxon>
        <taxon>Desulfobulbia</taxon>
        <taxon>Desulfobulbales</taxon>
        <taxon>Desulfobulbaceae</taxon>
        <taxon>Desulfobulbus</taxon>
    </lineage>
</organism>
<dbReference type="Pfam" id="PF13578">
    <property type="entry name" value="Methyltransf_24"/>
    <property type="match status" value="1"/>
</dbReference>
<reference evidence="3 4" key="1">
    <citation type="journal article" date="2011" name="Stand. Genomic Sci.">
        <title>Complete genome sequence of Desulfobulbus propionicus type strain (1pr3).</title>
        <authorList>
            <person name="Pagani I."/>
            <person name="Lapidus A."/>
            <person name="Nolan M."/>
            <person name="Lucas S."/>
            <person name="Hammon N."/>
            <person name="Deshpande S."/>
            <person name="Cheng J.F."/>
            <person name="Chertkov O."/>
            <person name="Davenport K."/>
            <person name="Tapia R."/>
            <person name="Han C."/>
            <person name="Goodwin L."/>
            <person name="Pitluck S."/>
            <person name="Liolios K."/>
            <person name="Mavromatis K."/>
            <person name="Ivanova N."/>
            <person name="Mikhailova N."/>
            <person name="Pati A."/>
            <person name="Chen A."/>
            <person name="Palaniappan K."/>
            <person name="Land M."/>
            <person name="Hauser L."/>
            <person name="Chang Y.J."/>
            <person name="Jeffries C.D."/>
            <person name="Detter J.C."/>
            <person name="Brambilla E."/>
            <person name="Kannan K.P."/>
            <person name="Djao O.D."/>
            <person name="Rohde M."/>
            <person name="Pukall R."/>
            <person name="Spring S."/>
            <person name="Goker M."/>
            <person name="Sikorski J."/>
            <person name="Woyke T."/>
            <person name="Bristow J."/>
            <person name="Eisen J.A."/>
            <person name="Markowitz V."/>
            <person name="Hugenholtz P."/>
            <person name="Kyrpides N.C."/>
            <person name="Klenk H.P."/>
        </authorList>
    </citation>
    <scope>NUCLEOTIDE SEQUENCE [LARGE SCALE GENOMIC DNA]</scope>
    <source>
        <strain evidence="4">ATCC 33891 / DSM 2032 / 1pr3</strain>
    </source>
</reference>
<sequence length="593" mass="67551">MLNEILKAYQTCTYDFRVHACAEDPLIDFFDEWVAYYRMKWAIARALAPSNILEIGVRYGYSARAFLEGSPKAKLIGIDADLPAFGGQPGAVDWAEQSLTAQFNVSIIKMNSQNLQRLPGDTFDLIHVDGQQDGDGTFHDLDLASMQARYILVDGYHWTRDNFQAVNEWLWLNKAAVESTIAIPSYAGELLIRTKDTNLVSFAPAGSPSLASAYTTDYYLNDCGGYKEWRCSKGERIDPRLQAVAHVGMTLCIPHRVVDLGAGRGELTRFFAQQGAKVTSIDYSTDAVQLIKKTLDTEGRTNVNIVCGSVLDLNVYDENYDLAVASDIVEHLSPIEDDLLYKIISKKLKKNLGSLVVHSAPNLWWYRYGHPEEQKAAKKIGCWLPRIRRTWYERLMHINEQNPRVLKRQLSRHFPYVVLWFADFQSMGGSLIRHFRIADFRRATSLFAVASHQPINTKKIAMLFSMPPLSEEDALSLSLQVVKTPKQVKPLEEFFVPVRVTYFGENWLTSYGKHPIHLSYHWADEADTIVVFDGLRTPLQVPVRPDQETRCTVRVKAPERPGKFFLRVLPVQEMVRWHDKANSFVQEIEVKKL</sequence>
<dbReference type="EMBL" id="CP002364">
    <property type="protein sequence ID" value="ADW16719.1"/>
    <property type="molecule type" value="Genomic_DNA"/>
</dbReference>
<proteinExistence type="predicted"/>
<evidence type="ECO:0000259" key="2">
    <source>
        <dbReference type="Pfam" id="PF13649"/>
    </source>
</evidence>
<dbReference type="PANTHER" id="PTHR43861">
    <property type="entry name" value="TRANS-ACONITATE 2-METHYLTRANSFERASE-RELATED"/>
    <property type="match status" value="1"/>
</dbReference>
<accession>A0A7U4DN72</accession>
<evidence type="ECO:0000313" key="3">
    <source>
        <dbReference type="EMBL" id="ADW16719.1"/>
    </source>
</evidence>
<protein>
    <submittedName>
        <fullName evidence="3">Methyltransferase type 11</fullName>
    </submittedName>
</protein>
<keyword evidence="4" id="KW-1185">Reference proteome</keyword>
<evidence type="ECO:0000313" key="4">
    <source>
        <dbReference type="Proteomes" id="UP000006365"/>
    </source>
</evidence>
<dbReference type="SUPFAM" id="SSF53335">
    <property type="entry name" value="S-adenosyl-L-methionine-dependent methyltransferases"/>
    <property type="match status" value="2"/>
</dbReference>
<dbReference type="KEGG" id="dpr:Despr_0541"/>
<keyword evidence="3" id="KW-0489">Methyltransferase</keyword>
<dbReference type="GO" id="GO:0008168">
    <property type="term" value="F:methyltransferase activity"/>
    <property type="evidence" value="ECO:0007669"/>
    <property type="project" value="UniProtKB-KW"/>
</dbReference>
<name>A0A7U4DN72_DESPD</name>
<dbReference type="CDD" id="cd02440">
    <property type="entry name" value="AdoMet_MTases"/>
    <property type="match status" value="1"/>
</dbReference>
<dbReference type="Gene3D" id="3.40.50.150">
    <property type="entry name" value="Vaccinia Virus protein VP39"/>
    <property type="match status" value="2"/>
</dbReference>
<dbReference type="AlphaFoldDB" id="A0A7U4DN72"/>
<dbReference type="InterPro" id="IPR029063">
    <property type="entry name" value="SAM-dependent_MTases_sf"/>
</dbReference>
<dbReference type="InterPro" id="IPR041698">
    <property type="entry name" value="Methyltransf_25"/>
</dbReference>
<dbReference type="GO" id="GO:0032259">
    <property type="term" value="P:methylation"/>
    <property type="evidence" value="ECO:0007669"/>
    <property type="project" value="UniProtKB-KW"/>
</dbReference>
<gene>
    <name evidence="3" type="ordered locus">Despr_0541</name>
</gene>
<keyword evidence="1" id="KW-0808">Transferase</keyword>
<evidence type="ECO:0000256" key="1">
    <source>
        <dbReference type="ARBA" id="ARBA00022679"/>
    </source>
</evidence>
<dbReference type="RefSeq" id="WP_015723265.1">
    <property type="nucleotide sequence ID" value="NC_014972.1"/>
</dbReference>